<proteinExistence type="predicted"/>
<dbReference type="Proteomes" id="UP000322631">
    <property type="component" value="Chromosome"/>
</dbReference>
<gene>
    <name evidence="1" type="ORF">FPV09_01645</name>
</gene>
<keyword evidence="2" id="KW-1185">Reference proteome</keyword>
<organism evidence="1 2">
    <name type="scientific">Thermococcus aciditolerans</name>
    <dbReference type="NCBI Taxonomy" id="2598455"/>
    <lineage>
        <taxon>Archaea</taxon>
        <taxon>Methanobacteriati</taxon>
        <taxon>Methanobacteriota</taxon>
        <taxon>Thermococci</taxon>
        <taxon>Thermococcales</taxon>
        <taxon>Thermococcaceae</taxon>
        <taxon>Thermococcus</taxon>
    </lineage>
</organism>
<dbReference type="GeneID" id="41608518"/>
<dbReference type="KEGG" id="them:FPV09_01645"/>
<dbReference type="RefSeq" id="WP_148882136.1">
    <property type="nucleotide sequence ID" value="NZ_CP041932.1"/>
</dbReference>
<dbReference type="EMBL" id="CP041932">
    <property type="protein sequence ID" value="QEK14035.1"/>
    <property type="molecule type" value="Genomic_DNA"/>
</dbReference>
<dbReference type="AlphaFoldDB" id="A0A5C0SHI4"/>
<sequence>MIPMMPAPVKGVVLNLDVLDLPEFQGLLDEHFALLTIPHGIVLPDIRNHEESLHPEVVRSFKTRKPVELTLTAVPEDIMGDETGTERIEYRYYYPAKRYNLGERKVKWRKMRGFVKQEIIVEGRVTQINQSEERVLIEIRPLGIPMYMDLPYEKFRGLGIRTGDFITASFPWFYTGTVSGGGINGPEL</sequence>
<reference evidence="1 2" key="1">
    <citation type="submission" date="2019-07" db="EMBL/GenBank/DDBJ databases">
        <title>Complete genome of Thermococcus acidophilus.</title>
        <authorList>
            <person name="Li X."/>
        </authorList>
    </citation>
    <scope>NUCLEOTIDE SEQUENCE [LARGE SCALE GENOMIC DNA]</scope>
    <source>
        <strain evidence="1 2">SY113</strain>
    </source>
</reference>
<evidence type="ECO:0000313" key="2">
    <source>
        <dbReference type="Proteomes" id="UP000322631"/>
    </source>
</evidence>
<accession>A0A5C0SHI4</accession>
<protein>
    <submittedName>
        <fullName evidence="1">Uncharacterized protein</fullName>
    </submittedName>
</protein>
<evidence type="ECO:0000313" key="1">
    <source>
        <dbReference type="EMBL" id="QEK14035.1"/>
    </source>
</evidence>
<name>A0A5C0SHI4_9EURY</name>